<dbReference type="NCBIfam" id="TIGR02968">
    <property type="entry name" value="succ_dehyd_anc"/>
    <property type="match status" value="1"/>
</dbReference>
<reference evidence="16 17" key="1">
    <citation type="submission" date="2019-10" db="EMBL/GenBank/DDBJ databases">
        <title>Cardiobacteriales fam. a chemoheterotrophic member of the order Cardiobacteriales, and proposal of Cardiobacteriales fam. nov.</title>
        <authorList>
            <person name="Wang C."/>
        </authorList>
    </citation>
    <scope>NUCLEOTIDE SEQUENCE [LARGE SCALE GENOMIC DNA]</scope>
    <source>
        <strain evidence="16 17">ML27</strain>
    </source>
</reference>
<keyword evidence="14 15" id="KW-0472">Membrane</keyword>
<proteinExistence type="predicted"/>
<name>A0A6N7ETQ8_9GAMM</name>
<evidence type="ECO:0000256" key="2">
    <source>
        <dbReference type="ARBA" id="ARBA00004050"/>
    </source>
</evidence>
<dbReference type="UniPathway" id="UPA00223"/>
<evidence type="ECO:0000256" key="15">
    <source>
        <dbReference type="SAM" id="Phobius"/>
    </source>
</evidence>
<evidence type="ECO:0000256" key="13">
    <source>
        <dbReference type="ARBA" id="ARBA00023004"/>
    </source>
</evidence>
<keyword evidence="11" id="KW-0249">Electron transport</keyword>
<comment type="subcellular location">
    <subcellularLocation>
        <location evidence="3">Membrane</location>
        <topology evidence="3">Multi-pass membrane protein</topology>
    </subcellularLocation>
</comment>
<dbReference type="Gene3D" id="1.20.1300.10">
    <property type="entry name" value="Fumarate reductase/succinate dehydrogenase, transmembrane subunit"/>
    <property type="match status" value="1"/>
</dbReference>
<sequence length="126" mass="13812">MKFRTPLKKAKGQGAAGSGTAHFIHQRFTAVALIPLTFLFVCFLMSLLAAERFSEVADKLSNPFWTTTLLLFLCAAFYHGMLGVQIIIEDYISSKKAKLALLIALRLAVAFFALLGILSVLFIALS</sequence>
<comment type="cofactor">
    <cofactor evidence="1">
        <name>heme</name>
        <dbReference type="ChEBI" id="CHEBI:30413"/>
    </cofactor>
</comment>
<evidence type="ECO:0000256" key="3">
    <source>
        <dbReference type="ARBA" id="ARBA00004141"/>
    </source>
</evidence>
<evidence type="ECO:0000256" key="8">
    <source>
        <dbReference type="ARBA" id="ARBA00022617"/>
    </source>
</evidence>
<comment type="function">
    <text evidence="2">Membrane-anchoring subunit of succinate dehydrogenase (SDH).</text>
</comment>
<evidence type="ECO:0000256" key="4">
    <source>
        <dbReference type="ARBA" id="ARBA00005163"/>
    </source>
</evidence>
<evidence type="ECO:0000256" key="7">
    <source>
        <dbReference type="ARBA" id="ARBA00022532"/>
    </source>
</evidence>
<gene>
    <name evidence="16" type="primary">sdhD</name>
    <name evidence="16" type="ORF">GCU85_04215</name>
</gene>
<evidence type="ECO:0000256" key="11">
    <source>
        <dbReference type="ARBA" id="ARBA00022982"/>
    </source>
</evidence>
<dbReference type="GO" id="GO:0020037">
    <property type="term" value="F:heme binding"/>
    <property type="evidence" value="ECO:0007669"/>
    <property type="project" value="InterPro"/>
</dbReference>
<dbReference type="GO" id="GO:0016020">
    <property type="term" value="C:membrane"/>
    <property type="evidence" value="ECO:0007669"/>
    <property type="project" value="UniProtKB-SubCell"/>
</dbReference>
<dbReference type="InterPro" id="IPR014312">
    <property type="entry name" value="Succ_DH_anchor"/>
</dbReference>
<feature type="transmembrane region" description="Helical" evidence="15">
    <location>
        <begin position="69"/>
        <end position="88"/>
    </location>
</feature>
<dbReference type="InterPro" id="IPR034804">
    <property type="entry name" value="SQR/QFR_C/D"/>
</dbReference>
<evidence type="ECO:0000256" key="14">
    <source>
        <dbReference type="ARBA" id="ARBA00023136"/>
    </source>
</evidence>
<evidence type="ECO:0000256" key="5">
    <source>
        <dbReference type="ARBA" id="ARBA00019425"/>
    </source>
</evidence>
<dbReference type="Proteomes" id="UP000471298">
    <property type="component" value="Unassembled WGS sequence"/>
</dbReference>
<keyword evidence="12 15" id="KW-1133">Transmembrane helix</keyword>
<dbReference type="RefSeq" id="WP_152809683.1">
    <property type="nucleotide sequence ID" value="NZ_WHNW01000003.1"/>
</dbReference>
<keyword evidence="8" id="KW-0349">Heme</keyword>
<keyword evidence="13" id="KW-0408">Iron</keyword>
<dbReference type="GO" id="GO:0006099">
    <property type="term" value="P:tricarboxylic acid cycle"/>
    <property type="evidence" value="ECO:0007669"/>
    <property type="project" value="UniProtKB-UniPathway"/>
</dbReference>
<protein>
    <recommendedName>
        <fullName evidence="5">Succinate dehydrogenase hydrophobic membrane anchor subunit</fullName>
    </recommendedName>
</protein>
<evidence type="ECO:0000256" key="10">
    <source>
        <dbReference type="ARBA" id="ARBA00022723"/>
    </source>
</evidence>
<dbReference type="GO" id="GO:0046872">
    <property type="term" value="F:metal ion binding"/>
    <property type="evidence" value="ECO:0007669"/>
    <property type="project" value="UniProtKB-KW"/>
</dbReference>
<evidence type="ECO:0000313" key="17">
    <source>
        <dbReference type="Proteomes" id="UP000471298"/>
    </source>
</evidence>
<keyword evidence="9 15" id="KW-0812">Transmembrane</keyword>
<feature type="transmembrane region" description="Helical" evidence="15">
    <location>
        <begin position="100"/>
        <end position="125"/>
    </location>
</feature>
<keyword evidence="17" id="KW-1185">Reference proteome</keyword>
<dbReference type="SUPFAM" id="SSF81343">
    <property type="entry name" value="Fumarate reductase respiratory complex transmembrane subunits"/>
    <property type="match status" value="1"/>
</dbReference>
<dbReference type="Pfam" id="PF01127">
    <property type="entry name" value="Sdh_cyt"/>
    <property type="match status" value="1"/>
</dbReference>
<evidence type="ECO:0000256" key="12">
    <source>
        <dbReference type="ARBA" id="ARBA00022989"/>
    </source>
</evidence>
<feature type="transmembrane region" description="Helical" evidence="15">
    <location>
        <begin position="28"/>
        <end position="49"/>
    </location>
</feature>
<keyword evidence="6" id="KW-0813">Transport</keyword>
<comment type="pathway">
    <text evidence="4">Carbohydrate metabolism; tricarboxylic acid cycle.</text>
</comment>
<organism evidence="16 17">
    <name type="scientific">Ostreibacterium oceani</name>
    <dbReference type="NCBI Taxonomy" id="2654998"/>
    <lineage>
        <taxon>Bacteria</taxon>
        <taxon>Pseudomonadati</taxon>
        <taxon>Pseudomonadota</taxon>
        <taxon>Gammaproteobacteria</taxon>
        <taxon>Cardiobacteriales</taxon>
        <taxon>Ostreibacteriaceae</taxon>
        <taxon>Ostreibacterium</taxon>
    </lineage>
</organism>
<keyword evidence="10" id="KW-0479">Metal-binding</keyword>
<dbReference type="InParanoid" id="A0A6N7ETQ8"/>
<evidence type="ECO:0000313" key="16">
    <source>
        <dbReference type="EMBL" id="MPV85941.1"/>
    </source>
</evidence>
<evidence type="ECO:0000256" key="9">
    <source>
        <dbReference type="ARBA" id="ARBA00022692"/>
    </source>
</evidence>
<dbReference type="AlphaFoldDB" id="A0A6N7ETQ8"/>
<evidence type="ECO:0000256" key="6">
    <source>
        <dbReference type="ARBA" id="ARBA00022448"/>
    </source>
</evidence>
<dbReference type="InterPro" id="IPR000701">
    <property type="entry name" value="SuccDH_FuR_B_TM-su"/>
</dbReference>
<dbReference type="EMBL" id="WHNW01000003">
    <property type="protein sequence ID" value="MPV85941.1"/>
    <property type="molecule type" value="Genomic_DNA"/>
</dbReference>
<evidence type="ECO:0000256" key="1">
    <source>
        <dbReference type="ARBA" id="ARBA00001971"/>
    </source>
</evidence>
<comment type="caution">
    <text evidence="16">The sequence shown here is derived from an EMBL/GenBank/DDBJ whole genome shotgun (WGS) entry which is preliminary data.</text>
</comment>
<accession>A0A6N7ETQ8</accession>
<keyword evidence="7" id="KW-0816">Tricarboxylic acid cycle</keyword>